<proteinExistence type="predicted"/>
<sequence>MTDLHIFGMLFKNRFLDGIKDGSITIAFRNWRKSSVKEGGTLQTPGGLLEIIKIEKYSISKIKKAEIIKAGYGSIEDLQKDLYSKIPGELYKIEFRLLGADPRIKLRENTFSSDQEYEELHELLRSWDKRSKHGEWTIPLLKLIRKFPAMKAGDLSLKIGIEKEELKLLVRKLKNKGLTESLGTGYRISPRGESFLKKVKQ</sequence>
<comment type="caution">
    <text evidence="1">The sequence shown here is derived from an EMBL/GenBank/DDBJ whole genome shotgun (WGS) entry which is preliminary data.</text>
</comment>
<evidence type="ECO:0000313" key="1">
    <source>
        <dbReference type="EMBL" id="TGL60999.1"/>
    </source>
</evidence>
<dbReference type="RefSeq" id="WP_135650364.1">
    <property type="nucleotide sequence ID" value="NZ_RQGF01000028.1"/>
</dbReference>
<gene>
    <name evidence="1" type="ORF">EHQ64_14480</name>
</gene>
<dbReference type="Proteomes" id="UP000297762">
    <property type="component" value="Unassembled WGS sequence"/>
</dbReference>
<dbReference type="EMBL" id="RQGF01000028">
    <property type="protein sequence ID" value="TGL60999.1"/>
    <property type="molecule type" value="Genomic_DNA"/>
</dbReference>
<dbReference type="OrthoDB" id="121143at2"/>
<keyword evidence="2" id="KW-1185">Reference proteome</keyword>
<name>A0A4R9K4F2_9LEPT</name>
<organism evidence="1 2">
    <name type="scientific">Leptospira sarikeiensis</name>
    <dbReference type="NCBI Taxonomy" id="2484943"/>
    <lineage>
        <taxon>Bacteria</taxon>
        <taxon>Pseudomonadati</taxon>
        <taxon>Spirochaetota</taxon>
        <taxon>Spirochaetia</taxon>
        <taxon>Leptospirales</taxon>
        <taxon>Leptospiraceae</taxon>
        <taxon>Leptospira</taxon>
    </lineage>
</organism>
<evidence type="ECO:0000313" key="2">
    <source>
        <dbReference type="Proteomes" id="UP000297762"/>
    </source>
</evidence>
<protein>
    <recommendedName>
        <fullName evidence="3">ASCH domain-containing protein</fullName>
    </recommendedName>
</protein>
<reference evidence="1" key="1">
    <citation type="journal article" date="2019" name="PLoS Negl. Trop. Dis.">
        <title>Revisiting the worldwide diversity of Leptospira species in the environment.</title>
        <authorList>
            <person name="Vincent A.T."/>
            <person name="Schiettekatte O."/>
            <person name="Bourhy P."/>
            <person name="Veyrier F.J."/>
            <person name="Picardeau M."/>
        </authorList>
    </citation>
    <scope>NUCLEOTIDE SEQUENCE [LARGE SCALE GENOMIC DNA]</scope>
    <source>
        <strain evidence="1">201702455</strain>
    </source>
</reference>
<dbReference type="AlphaFoldDB" id="A0A4R9K4F2"/>
<accession>A0A4R9K4F2</accession>
<evidence type="ECO:0008006" key="3">
    <source>
        <dbReference type="Google" id="ProtNLM"/>
    </source>
</evidence>